<evidence type="ECO:0000313" key="2">
    <source>
        <dbReference type="Proteomes" id="UP000249913"/>
    </source>
</evidence>
<dbReference type="PANTHER" id="PTHR37301:SF1">
    <property type="entry name" value="DNA-BINDING PROTEIN"/>
    <property type="match status" value="1"/>
</dbReference>
<dbReference type="SUPFAM" id="SSF47413">
    <property type="entry name" value="lambda repressor-like DNA-binding domains"/>
    <property type="match status" value="1"/>
</dbReference>
<evidence type="ECO:0000313" key="1">
    <source>
        <dbReference type="EMBL" id="SQA00299.1"/>
    </source>
</evidence>
<dbReference type="SMART" id="SM00530">
    <property type="entry name" value="HTH_XRE"/>
    <property type="match status" value="1"/>
</dbReference>
<reference evidence="1 2" key="1">
    <citation type="submission" date="2018-06" db="EMBL/GenBank/DDBJ databases">
        <authorList>
            <consortium name="Pathogen Informatics"/>
            <person name="Doyle S."/>
        </authorList>
    </citation>
    <scope>NUCLEOTIDE SEQUENCE [LARGE SCALE GENOMIC DNA]</scope>
    <source>
        <strain evidence="1 2">NCTC7878</strain>
    </source>
</reference>
<gene>
    <name evidence="1" type="ORF">NCTC7878_03461</name>
</gene>
<dbReference type="Pfam" id="PF13443">
    <property type="entry name" value="HTH_26"/>
    <property type="match status" value="1"/>
</dbReference>
<protein>
    <submittedName>
        <fullName evidence="1">Helix-turn-helix DNA binding protein</fullName>
    </submittedName>
</protein>
<dbReference type="RefSeq" id="WP_000583241.1">
    <property type="nucleotide sequence ID" value="NZ_CAMALQ010000014.1"/>
</dbReference>
<dbReference type="PANTHER" id="PTHR37301">
    <property type="entry name" value="DNA-BINDING PROTEIN-RELATED"/>
    <property type="match status" value="1"/>
</dbReference>
<dbReference type="SMR" id="A0A2W2M096"/>
<dbReference type="CDD" id="cd00093">
    <property type="entry name" value="HTH_XRE"/>
    <property type="match status" value="1"/>
</dbReference>
<dbReference type="PROSITE" id="PS50943">
    <property type="entry name" value="HTH_CROC1"/>
    <property type="match status" value="1"/>
</dbReference>
<dbReference type="InterPro" id="IPR010982">
    <property type="entry name" value="Lambda_DNA-bd_dom_sf"/>
</dbReference>
<organism evidence="1 2">
    <name type="scientific">Staphylococcus aureus</name>
    <dbReference type="NCBI Taxonomy" id="1280"/>
    <lineage>
        <taxon>Bacteria</taxon>
        <taxon>Bacillati</taxon>
        <taxon>Bacillota</taxon>
        <taxon>Bacilli</taxon>
        <taxon>Bacillales</taxon>
        <taxon>Staphylococcaceae</taxon>
        <taxon>Staphylococcus</taxon>
    </lineage>
</organism>
<name>A0A2W2M096_STAAU</name>
<accession>A0A2W2M096</accession>
<dbReference type="AlphaFoldDB" id="A0A2W2M096"/>
<dbReference type="Proteomes" id="UP000249913">
    <property type="component" value="Unassembled WGS sequence"/>
</dbReference>
<dbReference type="GO" id="GO:0003677">
    <property type="term" value="F:DNA binding"/>
    <property type="evidence" value="ECO:0007669"/>
    <property type="project" value="InterPro"/>
</dbReference>
<sequence length="245" mass="28977">MIIFRLKEIMEEKNLKISDLHEQTGISRNSISSLLNGKTRGIQFDTLEKITLALNVDVADLFKNVFNELIIKLDDISKVETYRRSKKFKEKKNIIVKKYAVNCDLIEDNDLKKGFIPYEISIELNPNPEIEIKIQFDYSNLFNYLIKFLEDCNNFKLLLVNYLSKKIYCLENKRINEIKSFYSIPDEKVYILSSFPGIFIRRPLRDNNGIFENIELNKIINELNFNSNYNYTYSDQITLTHKNKK</sequence>
<dbReference type="InterPro" id="IPR001387">
    <property type="entry name" value="Cro/C1-type_HTH"/>
</dbReference>
<proteinExistence type="predicted"/>
<dbReference type="EMBL" id="UAUX01000016">
    <property type="protein sequence ID" value="SQA00299.1"/>
    <property type="molecule type" value="Genomic_DNA"/>
</dbReference>
<dbReference type="Gene3D" id="1.10.260.40">
    <property type="entry name" value="lambda repressor-like DNA-binding domains"/>
    <property type="match status" value="1"/>
</dbReference>